<evidence type="ECO:0000313" key="5">
    <source>
        <dbReference type="Proteomes" id="UP000075243"/>
    </source>
</evidence>
<organism evidence="4 5">
    <name type="scientific">Cajanus cajan</name>
    <name type="common">Pigeon pea</name>
    <name type="synonym">Cajanus indicus</name>
    <dbReference type="NCBI Taxonomy" id="3821"/>
    <lineage>
        <taxon>Eukaryota</taxon>
        <taxon>Viridiplantae</taxon>
        <taxon>Streptophyta</taxon>
        <taxon>Embryophyta</taxon>
        <taxon>Tracheophyta</taxon>
        <taxon>Spermatophyta</taxon>
        <taxon>Magnoliopsida</taxon>
        <taxon>eudicotyledons</taxon>
        <taxon>Gunneridae</taxon>
        <taxon>Pentapetalae</taxon>
        <taxon>rosids</taxon>
        <taxon>fabids</taxon>
        <taxon>Fabales</taxon>
        <taxon>Fabaceae</taxon>
        <taxon>Papilionoideae</taxon>
        <taxon>50 kb inversion clade</taxon>
        <taxon>NPAAA clade</taxon>
        <taxon>indigoferoid/millettioid clade</taxon>
        <taxon>Phaseoleae</taxon>
        <taxon>Cajanus</taxon>
    </lineage>
</organism>
<reference evidence="4 5" key="1">
    <citation type="journal article" date="2012" name="Nat. Biotechnol.">
        <title>Draft genome sequence of pigeonpea (Cajanus cajan), an orphan legume crop of resource-poor farmers.</title>
        <authorList>
            <person name="Varshney R.K."/>
            <person name="Chen W."/>
            <person name="Li Y."/>
            <person name="Bharti A.K."/>
            <person name="Saxena R.K."/>
            <person name="Schlueter J.A."/>
            <person name="Donoghue M.T."/>
            <person name="Azam S."/>
            <person name="Fan G."/>
            <person name="Whaley A.M."/>
            <person name="Farmer A.D."/>
            <person name="Sheridan J."/>
            <person name="Iwata A."/>
            <person name="Tuteja R."/>
            <person name="Penmetsa R.V."/>
            <person name="Wu W."/>
            <person name="Upadhyaya H.D."/>
            <person name="Yang S.P."/>
            <person name="Shah T."/>
            <person name="Saxena K.B."/>
            <person name="Michael T."/>
            <person name="McCombie W.R."/>
            <person name="Yang B."/>
            <person name="Zhang G."/>
            <person name="Yang H."/>
            <person name="Wang J."/>
            <person name="Spillane C."/>
            <person name="Cook D.R."/>
            <person name="May G.D."/>
            <person name="Xu X."/>
            <person name="Jackson S.A."/>
        </authorList>
    </citation>
    <scope>NUCLEOTIDE SEQUENCE [LARGE SCALE GENOMIC DNA]</scope>
    <source>
        <strain evidence="5">cv. Asha</strain>
    </source>
</reference>
<evidence type="ECO:0000259" key="3">
    <source>
        <dbReference type="Pfam" id="PF22936"/>
    </source>
</evidence>
<dbReference type="EMBL" id="CM003604">
    <property type="protein sequence ID" value="KYP74100.1"/>
    <property type="molecule type" value="Genomic_DNA"/>
</dbReference>
<evidence type="ECO:0000313" key="4">
    <source>
        <dbReference type="EMBL" id="KYP74100.1"/>
    </source>
</evidence>
<dbReference type="PANTHER" id="PTHR37610">
    <property type="entry name" value="CCHC-TYPE DOMAIN-CONTAINING PROTEIN"/>
    <property type="match status" value="1"/>
</dbReference>
<dbReference type="InterPro" id="IPR005162">
    <property type="entry name" value="Retrotrans_gag_dom"/>
</dbReference>
<protein>
    <submittedName>
        <fullName evidence="4">Retrovirus-related Pol polyprotein from transposon TNT 1-94</fullName>
    </submittedName>
</protein>
<evidence type="ECO:0000259" key="2">
    <source>
        <dbReference type="Pfam" id="PF14244"/>
    </source>
</evidence>
<name>A0A151U482_CAJCA</name>
<feature type="domain" description="Retrotransposon Copia-like N-terminal" evidence="2">
    <location>
        <begin position="19"/>
        <end position="66"/>
    </location>
</feature>
<gene>
    <name evidence="4" type="ORF">KK1_006768</name>
</gene>
<dbReference type="Gramene" id="C.cajan_06580.t">
    <property type="protein sequence ID" value="C.cajan_06580.t.cds1"/>
    <property type="gene ID" value="C.cajan_06580"/>
</dbReference>
<dbReference type="Proteomes" id="UP000075243">
    <property type="component" value="Chromosome 2"/>
</dbReference>
<dbReference type="InterPro" id="IPR054722">
    <property type="entry name" value="PolX-like_BBD"/>
</dbReference>
<dbReference type="Pfam" id="PF14244">
    <property type="entry name" value="Retrotran_gag_3"/>
    <property type="match status" value="1"/>
</dbReference>
<dbReference type="InterPro" id="IPR029472">
    <property type="entry name" value="Copia-like_N"/>
</dbReference>
<accession>A0A151U482</accession>
<dbReference type="OMA" id="NARDIWL"/>
<feature type="domain" description="Retrovirus-related Pol polyprotein from transposon TNT 1-94-like beta-barrel" evidence="3">
    <location>
        <begin position="356"/>
        <end position="430"/>
    </location>
</feature>
<sequence length="444" mass="50040">MADQAKDPSQDVSNPLFLHHSDGPGLVLTSQPLDHKNYTTWSRAMQVALFVKNKLAFIDGTLPKPASTDSTFVAWNHANNVVISWLYNSVSKDIITSILFASTAQEIWHDLKTRFSKKNGSRIFQLRRQLMSLHQGMDDISTYYTKLKSIWEELSGYKPTFQCTCGGLQQLQSFTESEYVMSFLMGLNDSISQIRGQILLSDPLPSIGNVFSLVLQDEAQREIAVTSSPPVANSDNIVFTVNSSQPATSRNRFTKKERPRCAHCNILGHTKDTCYKLVGYPPNYFKNHTTNTVNQVTGSSDNVLTSQSSNLTPDQRQQLINFLTNQMQADTTLDAITTNVTGICMNVALDNNYHTWIIDSGATSHICCFKHLFHSYTAIHDSHVLLPNSTKVKVEGIGSIKINDDIFLHNVFYITTFRFNLLYFLTLINENSFRFTMEPNSFTL</sequence>
<evidence type="ECO:0000259" key="1">
    <source>
        <dbReference type="Pfam" id="PF03732"/>
    </source>
</evidence>
<proteinExistence type="predicted"/>
<feature type="domain" description="Retrotransposon gag" evidence="1">
    <location>
        <begin position="90"/>
        <end position="155"/>
    </location>
</feature>
<dbReference type="Pfam" id="PF03732">
    <property type="entry name" value="Retrotrans_gag"/>
    <property type="match status" value="1"/>
</dbReference>
<dbReference type="AlphaFoldDB" id="A0A151U482"/>
<keyword evidence="5" id="KW-1185">Reference proteome</keyword>
<dbReference type="Pfam" id="PF22936">
    <property type="entry name" value="Pol_BBD"/>
    <property type="match status" value="1"/>
</dbReference>
<dbReference type="PANTHER" id="PTHR37610:SF81">
    <property type="entry name" value="RETROTRANSPOSON COPIA-LIKE N-TERMINAL DOMAIN-CONTAINING PROTEIN"/>
    <property type="match status" value="1"/>
</dbReference>